<accession>A0A2V3PME6</accession>
<organism evidence="3 4">
    <name type="scientific">Dysgonomonas alginatilytica</name>
    <dbReference type="NCBI Taxonomy" id="1605892"/>
    <lineage>
        <taxon>Bacteria</taxon>
        <taxon>Pseudomonadati</taxon>
        <taxon>Bacteroidota</taxon>
        <taxon>Bacteroidia</taxon>
        <taxon>Bacteroidales</taxon>
        <taxon>Dysgonomonadaceae</taxon>
        <taxon>Dysgonomonas</taxon>
    </lineage>
</organism>
<dbReference type="EMBL" id="QICL01000024">
    <property type="protein sequence ID" value="PXV61867.1"/>
    <property type="molecule type" value="Genomic_DNA"/>
</dbReference>
<dbReference type="AlphaFoldDB" id="A0A2V3PME6"/>
<dbReference type="Pfam" id="PF13672">
    <property type="entry name" value="PP2C_2"/>
    <property type="match status" value="1"/>
</dbReference>
<dbReference type="InterPro" id="IPR036457">
    <property type="entry name" value="PPM-type-like_dom_sf"/>
</dbReference>
<dbReference type="InterPro" id="IPR001932">
    <property type="entry name" value="PPM-type_phosphatase-like_dom"/>
</dbReference>
<feature type="domain" description="PPM-type phosphatase" evidence="2">
    <location>
        <begin position="245"/>
        <end position="498"/>
    </location>
</feature>
<keyword evidence="4" id="KW-1185">Reference proteome</keyword>
<dbReference type="SUPFAM" id="SSF81606">
    <property type="entry name" value="PP2C-like"/>
    <property type="match status" value="1"/>
</dbReference>
<protein>
    <submittedName>
        <fullName evidence="3">Serine/threonine protein phosphatase PrpC</fullName>
    </submittedName>
</protein>
<reference evidence="3 4" key="1">
    <citation type="submission" date="2018-03" db="EMBL/GenBank/DDBJ databases">
        <title>Genomic Encyclopedia of Archaeal and Bacterial Type Strains, Phase II (KMG-II): from individual species to whole genera.</title>
        <authorList>
            <person name="Goeker M."/>
        </authorList>
    </citation>
    <scope>NUCLEOTIDE SEQUENCE [LARGE SCALE GENOMIC DNA]</scope>
    <source>
        <strain evidence="3 4">DSM 100214</strain>
    </source>
</reference>
<dbReference type="Proteomes" id="UP000247973">
    <property type="component" value="Unassembled WGS sequence"/>
</dbReference>
<evidence type="ECO:0000313" key="3">
    <source>
        <dbReference type="EMBL" id="PXV61867.1"/>
    </source>
</evidence>
<comment type="caution">
    <text evidence="3">The sequence shown here is derived from an EMBL/GenBank/DDBJ whole genome shotgun (WGS) entry which is preliminary data.</text>
</comment>
<dbReference type="OrthoDB" id="963478at2"/>
<gene>
    <name evidence="3" type="ORF">CLV62_12422</name>
</gene>
<feature type="compositionally biased region" description="Basic and acidic residues" evidence="1">
    <location>
        <begin position="249"/>
        <end position="261"/>
    </location>
</feature>
<dbReference type="Gene3D" id="3.60.40.10">
    <property type="entry name" value="PPM-type phosphatase domain"/>
    <property type="match status" value="1"/>
</dbReference>
<dbReference type="RefSeq" id="WP_110311746.1">
    <property type="nucleotide sequence ID" value="NZ_QICL01000024.1"/>
</dbReference>
<name>A0A2V3PME6_9BACT</name>
<feature type="region of interest" description="Disordered" evidence="1">
    <location>
        <begin position="241"/>
        <end position="261"/>
    </location>
</feature>
<proteinExistence type="predicted"/>
<sequence>MDFEKIIAYLNIQPENKEKLAEFFEREDIREFLLQKWKEHLKACCLPVEEDIINNENCISDNPDNDINMAMIPNIPEDEETKARQTVNNQYTDSKDNDLDRKLKSKHIQLQNGKVNQPYQCLFDITVFDIADIGDFELVGLEEIGLKFNPLTDLIEGIPNKAGDHRIILKCKRSEWAEGDPTFERPITLIINPDPRSLWNNIPTPTSIEYYKPDSDCKYVKVEKTKGIFGLGKKEQKDIVAASQRGRSHAHEGTPRDDDFSITHQDEEGWYIMTVADGAGSAKYSRQGSLIACQTVSDICNTQFSKYNKEVDELVRDFEKDSSDIKRKKLGDALYNIIGSAVFKAYKNIEKEAQDKENQLKDYATTLLVTVSKKFKFGWFVAAFWVGDGGIGIYNKETQYLKIMGEPDGGEFAGQTRFLTMPEIMQPTEIYKRLRFEIVEDFTALILMSDGITDPKFETDANLNRIEKWNKLWEDITSSVDLTDDNENSAEQLLQWLDFWSQGNHDDRTIAILY</sequence>
<evidence type="ECO:0000256" key="1">
    <source>
        <dbReference type="SAM" id="MobiDB-lite"/>
    </source>
</evidence>
<evidence type="ECO:0000259" key="2">
    <source>
        <dbReference type="Pfam" id="PF13672"/>
    </source>
</evidence>
<evidence type="ECO:0000313" key="4">
    <source>
        <dbReference type="Proteomes" id="UP000247973"/>
    </source>
</evidence>